<dbReference type="KEGG" id="saca:FFV09_06700"/>
<evidence type="ECO:0000256" key="1">
    <source>
        <dbReference type="ARBA" id="ARBA00023015"/>
    </source>
</evidence>
<dbReference type="Pfam" id="PF12833">
    <property type="entry name" value="HTH_18"/>
    <property type="match status" value="1"/>
</dbReference>
<sequence length="286" mass="32376">MTQYMDYTISQSPIRVFSPPIDPARRRIKSITLVNAGHLPGRTLQREQATFHDWAIVLITGGEGHYRIDGGETQRVRAGSWFCLYPGASFDYGPDPGGYWDEYYVTAEGKRVEEWQRDWLPPRGQVHRLAVDEVLLQRMESLLRLVGSGTPDNLDRAAMLLEQLAYEIAAGGAGQGADRRGHLAQTVIEDIQSRLHLPPTVSDTAARHHVSVSTLRRIVNAYTGYPFNEFVHRLRVAEAGHILLNTDLSVKEIGERLGYRDLFYFSRVFKRITGVSPREYRSRVGP</sequence>
<reference evidence="5 6" key="1">
    <citation type="submission" date="2019-06" db="EMBL/GenBank/DDBJ databases">
        <title>Saccharibacillus brassicae sp. nov., an endophytic bacterium isolated from Chinese cabbage seeds (Brassica pekinensis).</title>
        <authorList>
            <person name="Jiang L."/>
            <person name="Lee J."/>
            <person name="Kim S.W."/>
        </authorList>
    </citation>
    <scope>NUCLEOTIDE SEQUENCE [LARGE SCALE GENOMIC DNA]</scope>
    <source>
        <strain evidence="6">KCTC 43072 / ATSA2</strain>
    </source>
</reference>
<dbReference type="Gene3D" id="2.60.120.280">
    <property type="entry name" value="Regulatory protein AraC"/>
    <property type="match status" value="1"/>
</dbReference>
<dbReference type="SUPFAM" id="SSF46689">
    <property type="entry name" value="Homeodomain-like"/>
    <property type="match status" value="1"/>
</dbReference>
<dbReference type="RefSeq" id="WP_141447142.1">
    <property type="nucleotide sequence ID" value="NZ_CP041217.1"/>
</dbReference>
<dbReference type="SMART" id="SM00342">
    <property type="entry name" value="HTH_ARAC"/>
    <property type="match status" value="1"/>
</dbReference>
<dbReference type="AlphaFoldDB" id="A0A4Y6USE9"/>
<evidence type="ECO:0000259" key="4">
    <source>
        <dbReference type="PROSITE" id="PS01124"/>
    </source>
</evidence>
<dbReference type="InterPro" id="IPR037923">
    <property type="entry name" value="HTH-like"/>
</dbReference>
<dbReference type="Proteomes" id="UP000316968">
    <property type="component" value="Chromosome"/>
</dbReference>
<keyword evidence="1" id="KW-0805">Transcription regulation</keyword>
<dbReference type="OrthoDB" id="9803764at2"/>
<proteinExistence type="predicted"/>
<dbReference type="SUPFAM" id="SSF51215">
    <property type="entry name" value="Regulatory protein AraC"/>
    <property type="match status" value="1"/>
</dbReference>
<dbReference type="EMBL" id="CP041217">
    <property type="protein sequence ID" value="QDH20579.1"/>
    <property type="molecule type" value="Genomic_DNA"/>
</dbReference>
<dbReference type="InterPro" id="IPR003313">
    <property type="entry name" value="AraC-bd"/>
</dbReference>
<evidence type="ECO:0000256" key="3">
    <source>
        <dbReference type="ARBA" id="ARBA00023163"/>
    </source>
</evidence>
<dbReference type="GO" id="GO:0043565">
    <property type="term" value="F:sequence-specific DNA binding"/>
    <property type="evidence" value="ECO:0007669"/>
    <property type="project" value="InterPro"/>
</dbReference>
<dbReference type="Pfam" id="PF02311">
    <property type="entry name" value="AraC_binding"/>
    <property type="match status" value="1"/>
</dbReference>
<keyword evidence="6" id="KW-1185">Reference proteome</keyword>
<evidence type="ECO:0000313" key="5">
    <source>
        <dbReference type="EMBL" id="QDH20579.1"/>
    </source>
</evidence>
<dbReference type="PRINTS" id="PR00032">
    <property type="entry name" value="HTHARAC"/>
</dbReference>
<gene>
    <name evidence="5" type="ORF">FFV09_06700</name>
</gene>
<keyword evidence="2" id="KW-0238">DNA-binding</keyword>
<feature type="domain" description="HTH araC/xylS-type" evidence="4">
    <location>
        <begin position="185"/>
        <end position="283"/>
    </location>
</feature>
<evidence type="ECO:0000313" key="6">
    <source>
        <dbReference type="Proteomes" id="UP000316968"/>
    </source>
</evidence>
<dbReference type="PANTHER" id="PTHR43280:SF2">
    <property type="entry name" value="HTH-TYPE TRANSCRIPTIONAL REGULATOR EXSA"/>
    <property type="match status" value="1"/>
</dbReference>
<protein>
    <submittedName>
        <fullName evidence="5">Helix-turn-helix domain-containing protein</fullName>
    </submittedName>
</protein>
<dbReference type="GO" id="GO:0003700">
    <property type="term" value="F:DNA-binding transcription factor activity"/>
    <property type="evidence" value="ECO:0007669"/>
    <property type="project" value="InterPro"/>
</dbReference>
<evidence type="ECO:0000256" key="2">
    <source>
        <dbReference type="ARBA" id="ARBA00023125"/>
    </source>
</evidence>
<dbReference type="InterPro" id="IPR020449">
    <property type="entry name" value="Tscrpt_reg_AraC-type_HTH"/>
</dbReference>
<dbReference type="PROSITE" id="PS01124">
    <property type="entry name" value="HTH_ARAC_FAMILY_2"/>
    <property type="match status" value="1"/>
</dbReference>
<keyword evidence="3" id="KW-0804">Transcription</keyword>
<name>A0A4Y6USE9_SACBS</name>
<dbReference type="InterPro" id="IPR018060">
    <property type="entry name" value="HTH_AraC"/>
</dbReference>
<organism evidence="5 6">
    <name type="scientific">Saccharibacillus brassicae</name>
    <dbReference type="NCBI Taxonomy" id="2583377"/>
    <lineage>
        <taxon>Bacteria</taxon>
        <taxon>Bacillati</taxon>
        <taxon>Bacillota</taxon>
        <taxon>Bacilli</taxon>
        <taxon>Bacillales</taxon>
        <taxon>Paenibacillaceae</taxon>
        <taxon>Saccharibacillus</taxon>
    </lineage>
</organism>
<dbReference type="PANTHER" id="PTHR43280">
    <property type="entry name" value="ARAC-FAMILY TRANSCRIPTIONAL REGULATOR"/>
    <property type="match status" value="1"/>
</dbReference>
<accession>A0A4Y6USE9</accession>
<dbReference type="InterPro" id="IPR009057">
    <property type="entry name" value="Homeodomain-like_sf"/>
</dbReference>
<dbReference type="Gene3D" id="1.10.10.60">
    <property type="entry name" value="Homeodomain-like"/>
    <property type="match status" value="1"/>
</dbReference>